<keyword evidence="2" id="KW-1185">Reference proteome</keyword>
<gene>
    <name evidence="1" type="ORF">D7Z94_18575</name>
</gene>
<proteinExistence type="predicted"/>
<sequence>MGQSVRFIEVVHEKKNEPYIELSANKNGGTAVFNRTYRSGCIGAYEIRWTFSKDLSLLQPGETFGVTLQCASCRTPCGYKWGIADVMASNNVLKIPGYPEYTYNGNIGLVGTSGSSSGVFDWQPAQFSNTYTFTYQPKKSAKFTAITFSIAGHRIYYVFGEATRPTSNGINCHTLLGLGKLVNSLELGAYEGYPWDWMDKTIDYALNHISASNCLSGTYLKGLKSRIYGADDTNLFYTEIRTYSQKLESEVASSCSACSSCAQ</sequence>
<dbReference type="Proteomes" id="UP000276603">
    <property type="component" value="Unassembled WGS sequence"/>
</dbReference>
<comment type="caution">
    <text evidence="1">The sequence shown here is derived from an EMBL/GenBank/DDBJ whole genome shotgun (WGS) entry which is preliminary data.</text>
</comment>
<accession>A0A3B0C1U6</accession>
<reference evidence="1 2" key="1">
    <citation type="submission" date="2018-10" db="EMBL/GenBank/DDBJ databases">
        <title>Ulvibacterium marinum gen. nov., sp. nov., a novel marine bacterium of the family Flavobacteriaceae, isolated from a culture of the green alga Ulva prolifera.</title>
        <authorList>
            <person name="Zhang Z."/>
        </authorList>
    </citation>
    <scope>NUCLEOTIDE SEQUENCE [LARGE SCALE GENOMIC DNA]</scope>
    <source>
        <strain evidence="1 2">CCMM003</strain>
    </source>
</reference>
<evidence type="ECO:0000313" key="1">
    <source>
        <dbReference type="EMBL" id="RKN80235.1"/>
    </source>
</evidence>
<organism evidence="1 2">
    <name type="scientific">Ulvibacterium marinum</name>
    <dbReference type="NCBI Taxonomy" id="2419782"/>
    <lineage>
        <taxon>Bacteria</taxon>
        <taxon>Pseudomonadati</taxon>
        <taxon>Bacteroidota</taxon>
        <taxon>Flavobacteriia</taxon>
        <taxon>Flavobacteriales</taxon>
        <taxon>Flavobacteriaceae</taxon>
        <taxon>Ulvibacterium</taxon>
    </lineage>
</organism>
<evidence type="ECO:0000313" key="2">
    <source>
        <dbReference type="Proteomes" id="UP000276603"/>
    </source>
</evidence>
<dbReference type="AlphaFoldDB" id="A0A3B0C1U6"/>
<name>A0A3B0C1U6_9FLAO</name>
<dbReference type="EMBL" id="RBCJ01000003">
    <property type="protein sequence ID" value="RKN80235.1"/>
    <property type="molecule type" value="Genomic_DNA"/>
</dbReference>
<protein>
    <submittedName>
        <fullName evidence="1">Uncharacterized protein</fullName>
    </submittedName>
</protein>